<evidence type="ECO:0000313" key="2">
    <source>
        <dbReference type="Proteomes" id="UP000299102"/>
    </source>
</evidence>
<name>A0A4C1WEB8_EUMVA</name>
<dbReference type="EMBL" id="BGZK01000540">
    <property type="protein sequence ID" value="GBP49220.1"/>
    <property type="molecule type" value="Genomic_DNA"/>
</dbReference>
<comment type="caution">
    <text evidence="1">The sequence shown here is derived from an EMBL/GenBank/DDBJ whole genome shotgun (WGS) entry which is preliminary data.</text>
</comment>
<sequence length="75" mass="8626">MRGIWYCLMPTRYTLYLLTVNHDLVSVSPRPSTTDACRYRRCILIPKYCTAMSLPSGTQNTAVRRPRRGVTDEAM</sequence>
<dbReference type="AlphaFoldDB" id="A0A4C1WEB8"/>
<gene>
    <name evidence="1" type="ORF">EVAR_96527_1</name>
</gene>
<organism evidence="1 2">
    <name type="scientific">Eumeta variegata</name>
    <name type="common">Bagworm moth</name>
    <name type="synonym">Eumeta japonica</name>
    <dbReference type="NCBI Taxonomy" id="151549"/>
    <lineage>
        <taxon>Eukaryota</taxon>
        <taxon>Metazoa</taxon>
        <taxon>Ecdysozoa</taxon>
        <taxon>Arthropoda</taxon>
        <taxon>Hexapoda</taxon>
        <taxon>Insecta</taxon>
        <taxon>Pterygota</taxon>
        <taxon>Neoptera</taxon>
        <taxon>Endopterygota</taxon>
        <taxon>Lepidoptera</taxon>
        <taxon>Glossata</taxon>
        <taxon>Ditrysia</taxon>
        <taxon>Tineoidea</taxon>
        <taxon>Psychidae</taxon>
        <taxon>Oiketicinae</taxon>
        <taxon>Eumeta</taxon>
    </lineage>
</organism>
<reference evidence="1 2" key="1">
    <citation type="journal article" date="2019" name="Commun. Biol.">
        <title>The bagworm genome reveals a unique fibroin gene that provides high tensile strength.</title>
        <authorList>
            <person name="Kono N."/>
            <person name="Nakamura H."/>
            <person name="Ohtoshi R."/>
            <person name="Tomita M."/>
            <person name="Numata K."/>
            <person name="Arakawa K."/>
        </authorList>
    </citation>
    <scope>NUCLEOTIDE SEQUENCE [LARGE SCALE GENOMIC DNA]</scope>
</reference>
<protein>
    <submittedName>
        <fullName evidence="1">Uncharacterized protein</fullName>
    </submittedName>
</protein>
<dbReference type="Proteomes" id="UP000299102">
    <property type="component" value="Unassembled WGS sequence"/>
</dbReference>
<keyword evidence="2" id="KW-1185">Reference proteome</keyword>
<proteinExistence type="predicted"/>
<evidence type="ECO:0000313" key="1">
    <source>
        <dbReference type="EMBL" id="GBP49220.1"/>
    </source>
</evidence>
<accession>A0A4C1WEB8</accession>